<name>A0A1Y2FIP0_PROLT</name>
<dbReference type="Proteomes" id="UP000193685">
    <property type="component" value="Unassembled WGS sequence"/>
</dbReference>
<evidence type="ECO:0000313" key="5">
    <source>
        <dbReference type="EMBL" id="ORY83808.1"/>
    </source>
</evidence>
<gene>
    <name evidence="5" type="ORF">BCR37DRAFT_398044</name>
</gene>
<comment type="caution">
    <text evidence="5">The sequence shown here is derived from an EMBL/GenBank/DDBJ whole genome shotgun (WGS) entry which is preliminary data.</text>
</comment>
<dbReference type="PRINTS" id="PR00452">
    <property type="entry name" value="SH3DOMAIN"/>
</dbReference>
<evidence type="ECO:0000256" key="1">
    <source>
        <dbReference type="ARBA" id="ARBA00022443"/>
    </source>
</evidence>
<keyword evidence="6" id="KW-1185">Reference proteome</keyword>
<evidence type="ECO:0000256" key="3">
    <source>
        <dbReference type="SAM" id="MobiDB-lite"/>
    </source>
</evidence>
<dbReference type="RefSeq" id="XP_040726103.1">
    <property type="nucleotide sequence ID" value="XM_040871750.1"/>
</dbReference>
<dbReference type="SMART" id="SM00326">
    <property type="entry name" value="SH3"/>
    <property type="match status" value="1"/>
</dbReference>
<dbReference type="SUPFAM" id="SSF50044">
    <property type="entry name" value="SH3-domain"/>
    <property type="match status" value="1"/>
</dbReference>
<dbReference type="OMA" id="EWWKGRN"/>
<dbReference type="CDD" id="cd00174">
    <property type="entry name" value="SH3"/>
    <property type="match status" value="1"/>
</dbReference>
<dbReference type="STRING" id="56484.A0A1Y2FIP0"/>
<reference evidence="5 6" key="1">
    <citation type="submission" date="2016-07" db="EMBL/GenBank/DDBJ databases">
        <title>Pervasive Adenine N6-methylation of Active Genes in Fungi.</title>
        <authorList>
            <consortium name="DOE Joint Genome Institute"/>
            <person name="Mondo S.J."/>
            <person name="Dannebaum R.O."/>
            <person name="Kuo R.C."/>
            <person name="Labutti K."/>
            <person name="Haridas S."/>
            <person name="Kuo A."/>
            <person name="Salamov A."/>
            <person name="Ahrendt S.R."/>
            <person name="Lipzen A."/>
            <person name="Sullivan W."/>
            <person name="Andreopoulos W.B."/>
            <person name="Clum A."/>
            <person name="Lindquist E."/>
            <person name="Daum C."/>
            <person name="Ramamoorthy G.K."/>
            <person name="Gryganskyi A."/>
            <person name="Culley D."/>
            <person name="Magnuson J.K."/>
            <person name="James T.Y."/>
            <person name="O'Malley M.A."/>
            <person name="Stajich J.E."/>
            <person name="Spatafora J.W."/>
            <person name="Visel A."/>
            <person name="Grigoriev I.V."/>
        </authorList>
    </citation>
    <scope>NUCLEOTIDE SEQUENCE [LARGE SCALE GENOMIC DNA]</scope>
    <source>
        <strain evidence="5 6">12-1054</strain>
    </source>
</reference>
<dbReference type="PROSITE" id="PS50002">
    <property type="entry name" value="SH3"/>
    <property type="match status" value="1"/>
</dbReference>
<dbReference type="InterPro" id="IPR001452">
    <property type="entry name" value="SH3_domain"/>
</dbReference>
<sequence>MTDTAFINRTLGAIYTDLGYLVDVGILSEDDYNLITSKIPRRHTGALPAITAAASAQPQNHIQPDRNDRRQVPSAPSHAPTPVQPAPTPQPPKLLGIAQCDALYDYSTEDAGDLPFRKGDKLLVLEYCNADWWRGQHVPGPATGYGKPVPKGMGRVGLFPSNYVQKTAVTGVPDPQVPLPQTIPYQQAVALPSLAPEQYNPQRYDAVSYAQGGPQQVTVVQDKKTGQMHKVGGKLGNAVIFGAGATIGSSIVNAIL</sequence>
<dbReference type="InterPro" id="IPR050670">
    <property type="entry name" value="STAM"/>
</dbReference>
<dbReference type="AlphaFoldDB" id="A0A1Y2FIP0"/>
<evidence type="ECO:0000313" key="6">
    <source>
        <dbReference type="Proteomes" id="UP000193685"/>
    </source>
</evidence>
<organism evidence="5 6">
    <name type="scientific">Protomyces lactucae-debilis</name>
    <dbReference type="NCBI Taxonomy" id="2754530"/>
    <lineage>
        <taxon>Eukaryota</taxon>
        <taxon>Fungi</taxon>
        <taxon>Dikarya</taxon>
        <taxon>Ascomycota</taxon>
        <taxon>Taphrinomycotina</taxon>
        <taxon>Taphrinomycetes</taxon>
        <taxon>Taphrinales</taxon>
        <taxon>Protomycetaceae</taxon>
        <taxon>Protomyces</taxon>
    </lineage>
</organism>
<protein>
    <submittedName>
        <fullName evidence="5">SH3 domain-containing protein</fullName>
    </submittedName>
</protein>
<accession>A0A1Y2FIP0</accession>
<evidence type="ECO:0000256" key="2">
    <source>
        <dbReference type="PROSITE-ProRule" id="PRU00192"/>
    </source>
</evidence>
<feature type="domain" description="SH3" evidence="4">
    <location>
        <begin position="95"/>
        <end position="169"/>
    </location>
</feature>
<dbReference type="PANTHER" id="PTHR45929:SF7">
    <property type="entry name" value="LAS SEVENTEEN-BINDING PROTEIN 1"/>
    <property type="match status" value="1"/>
</dbReference>
<feature type="compositionally biased region" description="Pro residues" evidence="3">
    <location>
        <begin position="82"/>
        <end position="92"/>
    </location>
</feature>
<feature type="region of interest" description="Disordered" evidence="3">
    <location>
        <begin position="54"/>
        <end position="94"/>
    </location>
</feature>
<dbReference type="Gene3D" id="2.30.30.40">
    <property type="entry name" value="SH3 Domains"/>
    <property type="match status" value="1"/>
</dbReference>
<dbReference type="PANTHER" id="PTHR45929">
    <property type="entry name" value="JAK PATHWAY SIGNAL TRANSDUCTION ADAPTOR MOLECULE"/>
    <property type="match status" value="1"/>
</dbReference>
<evidence type="ECO:0000259" key="4">
    <source>
        <dbReference type="PROSITE" id="PS50002"/>
    </source>
</evidence>
<dbReference type="EMBL" id="MCFI01000007">
    <property type="protein sequence ID" value="ORY83808.1"/>
    <property type="molecule type" value="Genomic_DNA"/>
</dbReference>
<dbReference type="GeneID" id="63788349"/>
<keyword evidence="1 2" id="KW-0728">SH3 domain</keyword>
<dbReference type="Pfam" id="PF00018">
    <property type="entry name" value="SH3_1"/>
    <property type="match status" value="1"/>
</dbReference>
<dbReference type="InterPro" id="IPR036028">
    <property type="entry name" value="SH3-like_dom_sf"/>
</dbReference>
<proteinExistence type="predicted"/>
<dbReference type="OrthoDB" id="6250593at2759"/>